<reference evidence="1" key="1">
    <citation type="submission" date="2019-10" db="EMBL/GenBank/DDBJ databases">
        <title>Draft genome sequece of Microseira wollei NIES-4236.</title>
        <authorList>
            <person name="Yamaguchi H."/>
            <person name="Suzuki S."/>
            <person name="Kawachi M."/>
        </authorList>
    </citation>
    <scope>NUCLEOTIDE SEQUENCE</scope>
    <source>
        <strain evidence="1">NIES-4236</strain>
    </source>
</reference>
<organism evidence="1 2">
    <name type="scientific">Microseira wollei NIES-4236</name>
    <dbReference type="NCBI Taxonomy" id="2530354"/>
    <lineage>
        <taxon>Bacteria</taxon>
        <taxon>Bacillati</taxon>
        <taxon>Cyanobacteriota</taxon>
        <taxon>Cyanophyceae</taxon>
        <taxon>Oscillatoriophycideae</taxon>
        <taxon>Aerosakkonematales</taxon>
        <taxon>Aerosakkonemataceae</taxon>
        <taxon>Microseira</taxon>
    </lineage>
</organism>
<dbReference type="AlphaFoldDB" id="A0AAV3XG87"/>
<sequence>MPRSFSATENAINYLIRYNGIDPKKMAEAYLKKHLPEPEKPKRNWLSFENLATV</sequence>
<dbReference type="Proteomes" id="UP001050975">
    <property type="component" value="Unassembled WGS sequence"/>
</dbReference>
<proteinExistence type="predicted"/>
<comment type="caution">
    <text evidence="1">The sequence shown here is derived from an EMBL/GenBank/DDBJ whole genome shotgun (WGS) entry which is preliminary data.</text>
</comment>
<dbReference type="EMBL" id="BLAY01000045">
    <property type="protein sequence ID" value="GET38472.1"/>
    <property type="molecule type" value="Genomic_DNA"/>
</dbReference>
<name>A0AAV3XG87_9CYAN</name>
<keyword evidence="2" id="KW-1185">Reference proteome</keyword>
<evidence type="ECO:0008006" key="3">
    <source>
        <dbReference type="Google" id="ProtNLM"/>
    </source>
</evidence>
<gene>
    <name evidence="1" type="ORF">MiSe_32300</name>
</gene>
<evidence type="ECO:0000313" key="1">
    <source>
        <dbReference type="EMBL" id="GET38472.1"/>
    </source>
</evidence>
<protein>
    <recommendedName>
        <fullName evidence="3">Transposase</fullName>
    </recommendedName>
</protein>
<evidence type="ECO:0000313" key="2">
    <source>
        <dbReference type="Proteomes" id="UP001050975"/>
    </source>
</evidence>
<accession>A0AAV3XG87</accession>
<dbReference type="RefSeq" id="WP_226582061.1">
    <property type="nucleotide sequence ID" value="NZ_BLAY01000045.1"/>
</dbReference>